<dbReference type="PANTHER" id="PTHR30349:SF81">
    <property type="entry name" value="TYROSINE RECOMBINASE XERC"/>
    <property type="match status" value="1"/>
</dbReference>
<keyword evidence="4" id="KW-0233">DNA recombination</keyword>
<organism evidence="8 12">
    <name type="scientific">Opitutus terrae (strain DSM 11246 / JCM 15787 / PB90-1)</name>
    <dbReference type="NCBI Taxonomy" id="452637"/>
    <lineage>
        <taxon>Bacteria</taxon>
        <taxon>Pseudomonadati</taxon>
        <taxon>Verrucomicrobiota</taxon>
        <taxon>Opitutia</taxon>
        <taxon>Opitutales</taxon>
        <taxon>Opitutaceae</taxon>
        <taxon>Opitutus</taxon>
    </lineage>
</organism>
<dbReference type="KEGG" id="ote:Oter_4385"/>
<dbReference type="CDD" id="cd01182">
    <property type="entry name" value="INT_RitC_C_like"/>
    <property type="match status" value="1"/>
</dbReference>
<evidence type="ECO:0000313" key="10">
    <source>
        <dbReference type="EMBL" id="ACB77630.1"/>
    </source>
</evidence>
<dbReference type="GO" id="GO:0015074">
    <property type="term" value="P:DNA integration"/>
    <property type="evidence" value="ECO:0007669"/>
    <property type="project" value="UniProtKB-KW"/>
</dbReference>
<dbReference type="KEGG" id="ote:Oter_2982"/>
<evidence type="ECO:0000313" key="12">
    <source>
        <dbReference type="Proteomes" id="UP000007013"/>
    </source>
</evidence>
<reference evidence="8 12" key="1">
    <citation type="journal article" date="2011" name="J. Bacteriol.">
        <title>Genome sequence of the verrucomicrobium Opitutus terrae PB90-1, an abundant inhabitant of rice paddy soil ecosystems.</title>
        <authorList>
            <person name="van Passel M.W."/>
            <person name="Kant R."/>
            <person name="Palva A."/>
            <person name="Copeland A."/>
            <person name="Lucas S."/>
            <person name="Lapidus A."/>
            <person name="Glavina del Rio T."/>
            <person name="Pitluck S."/>
            <person name="Goltsman E."/>
            <person name="Clum A."/>
            <person name="Sun H."/>
            <person name="Schmutz J."/>
            <person name="Larimer F.W."/>
            <person name="Land M.L."/>
            <person name="Hauser L."/>
            <person name="Kyrpides N."/>
            <person name="Mikhailova N."/>
            <person name="Richardson P.P."/>
            <person name="Janssen P.H."/>
            <person name="de Vos W.M."/>
            <person name="Smidt H."/>
        </authorList>
    </citation>
    <scope>NUCLEOTIDE SEQUENCE [LARGE SCALE GENOMIC DNA]</scope>
    <source>
        <strain evidence="12">DSM 11246 / JCM 15787 / PB90-1</strain>
        <strain evidence="8">PB90-1</strain>
    </source>
</reference>
<name>B1ZPI4_OPITP</name>
<dbReference type="PROSITE" id="PS51898">
    <property type="entry name" value="TYR_RECOMBINASE"/>
    <property type="match status" value="1"/>
</dbReference>
<dbReference type="PANTHER" id="PTHR30349">
    <property type="entry name" value="PHAGE INTEGRASE-RELATED"/>
    <property type="match status" value="1"/>
</dbReference>
<dbReference type="STRING" id="452637.Oter_1217"/>
<dbReference type="Gene3D" id="1.10.443.10">
    <property type="entry name" value="Intergrase catalytic core"/>
    <property type="match status" value="1"/>
</dbReference>
<gene>
    <name evidence="8" type="ordered locus">Oter_1217</name>
    <name evidence="9" type="ordered locus">Oter_2982</name>
    <name evidence="10" type="ordered locus">Oter_4359</name>
    <name evidence="11" type="ordered locus">Oter_4385</name>
</gene>
<proteinExistence type="predicted"/>
<dbReference type="Pfam" id="PF02899">
    <property type="entry name" value="Phage_int_SAM_1"/>
    <property type="match status" value="1"/>
</dbReference>
<evidence type="ECO:0000259" key="6">
    <source>
        <dbReference type="PROSITE" id="PS51898"/>
    </source>
</evidence>
<evidence type="ECO:0000256" key="5">
    <source>
        <dbReference type="PROSITE-ProRule" id="PRU01248"/>
    </source>
</evidence>
<evidence type="ECO:0000256" key="1">
    <source>
        <dbReference type="ARBA" id="ARBA00022829"/>
    </source>
</evidence>
<dbReference type="InterPro" id="IPR013762">
    <property type="entry name" value="Integrase-like_cat_sf"/>
</dbReference>
<accession>B1ZPI4</accession>
<evidence type="ECO:0000313" key="8">
    <source>
        <dbReference type="EMBL" id="ACB74503.1"/>
    </source>
</evidence>
<dbReference type="eggNOG" id="COG4974">
    <property type="taxonomic scope" value="Bacteria"/>
</dbReference>
<dbReference type="SUPFAM" id="SSF56349">
    <property type="entry name" value="DNA breaking-rejoining enzymes"/>
    <property type="match status" value="1"/>
</dbReference>
<dbReference type="InterPro" id="IPR050090">
    <property type="entry name" value="Tyrosine_recombinase_XerCD"/>
</dbReference>
<dbReference type="InterPro" id="IPR011010">
    <property type="entry name" value="DNA_brk_join_enz"/>
</dbReference>
<dbReference type="KEGG" id="ote:Oter_1217"/>
<dbReference type="GO" id="GO:0007059">
    <property type="term" value="P:chromosome segregation"/>
    <property type="evidence" value="ECO:0007669"/>
    <property type="project" value="UniProtKB-KW"/>
</dbReference>
<dbReference type="SUPFAM" id="SSF47823">
    <property type="entry name" value="lambda integrase-like, N-terminal domain"/>
    <property type="match status" value="1"/>
</dbReference>
<protein>
    <submittedName>
        <fullName evidence="8">Integrase family protein</fullName>
    </submittedName>
</protein>
<keyword evidence="3 5" id="KW-0238">DNA-binding</keyword>
<dbReference type="Gene3D" id="1.10.150.130">
    <property type="match status" value="1"/>
</dbReference>
<dbReference type="Pfam" id="PF00589">
    <property type="entry name" value="Phage_integrase"/>
    <property type="match status" value="1"/>
</dbReference>
<dbReference type="EMBL" id="CP001032">
    <property type="protein sequence ID" value="ACB74503.1"/>
    <property type="molecule type" value="Genomic_DNA"/>
</dbReference>
<dbReference type="Proteomes" id="UP000007013">
    <property type="component" value="Chromosome"/>
</dbReference>
<dbReference type="AlphaFoldDB" id="B1ZPI4"/>
<dbReference type="EMBL" id="CP001032">
    <property type="protein sequence ID" value="ACB77630.1"/>
    <property type="molecule type" value="Genomic_DNA"/>
</dbReference>
<keyword evidence="1" id="KW-0159">Chromosome partition</keyword>
<dbReference type="InterPro" id="IPR010998">
    <property type="entry name" value="Integrase_recombinase_N"/>
</dbReference>
<dbReference type="InterPro" id="IPR002104">
    <property type="entry name" value="Integrase_catalytic"/>
</dbReference>
<dbReference type="RefSeq" id="WP_012374041.1">
    <property type="nucleotide sequence ID" value="NC_010571.1"/>
</dbReference>
<evidence type="ECO:0000313" key="11">
    <source>
        <dbReference type="EMBL" id="ACB77656.1"/>
    </source>
</evidence>
<dbReference type="HOGENOM" id="CLU_027562_9_1_0"/>
<keyword evidence="12" id="KW-1185">Reference proteome</keyword>
<dbReference type="PROSITE" id="PS51900">
    <property type="entry name" value="CB"/>
    <property type="match status" value="1"/>
</dbReference>
<dbReference type="InterPro" id="IPR044068">
    <property type="entry name" value="CB"/>
</dbReference>
<evidence type="ECO:0000313" key="9">
    <source>
        <dbReference type="EMBL" id="ACB76263.1"/>
    </source>
</evidence>
<dbReference type="EMBL" id="CP001032">
    <property type="protein sequence ID" value="ACB77656.1"/>
    <property type="molecule type" value="Genomic_DNA"/>
</dbReference>
<sequence length="336" mass="38649">MSAPDLPSLIRGFFDQHLVSQRGLSGHTVLSYRDTFKLLLKFASDDSGKRVTELTLADLTAELVHGFLRHLEADRRNGIVTRNLRLAAIHSFFRYLAIVDPRHLTHAHTIIAVPFKRRPHRVAQFLEKDEVQEIFRQIDSRTLFGQRDDALLRMLYNTGMRAQELVDLDVRHVRFTRPSNVLIFGKGRKERTCPLWPETVAALKSYLQPRSIKFTDAVPLFLNIDGNRLTRFGVRYIVSHRISEAAQRCPTLLARRITPHTWRHTTAMHLLQSNVDLAMIRSWLGHASIETTNTYVEIDLEMKRKALASAEKILPKPKHPSSWRANTDVLAWLSSL</sequence>
<keyword evidence="2" id="KW-0229">DNA integration</keyword>
<dbReference type="GO" id="GO:0003677">
    <property type="term" value="F:DNA binding"/>
    <property type="evidence" value="ECO:0007669"/>
    <property type="project" value="UniProtKB-UniRule"/>
</dbReference>
<evidence type="ECO:0000259" key="7">
    <source>
        <dbReference type="PROSITE" id="PS51900"/>
    </source>
</evidence>
<dbReference type="EMBL" id="CP001032">
    <property type="protein sequence ID" value="ACB76263.1"/>
    <property type="molecule type" value="Genomic_DNA"/>
</dbReference>
<dbReference type="OrthoDB" id="9801717at2"/>
<dbReference type="InterPro" id="IPR004107">
    <property type="entry name" value="Integrase_SAM-like_N"/>
</dbReference>
<feature type="domain" description="Tyr recombinase" evidence="6">
    <location>
        <begin position="121"/>
        <end position="308"/>
    </location>
</feature>
<evidence type="ECO:0000256" key="2">
    <source>
        <dbReference type="ARBA" id="ARBA00022908"/>
    </source>
</evidence>
<dbReference type="KEGG" id="ote:Oter_4359"/>
<evidence type="ECO:0000256" key="3">
    <source>
        <dbReference type="ARBA" id="ARBA00023125"/>
    </source>
</evidence>
<feature type="domain" description="Core-binding (CB)" evidence="7">
    <location>
        <begin position="4"/>
        <end position="97"/>
    </location>
</feature>
<evidence type="ECO:0000256" key="4">
    <source>
        <dbReference type="ARBA" id="ARBA00023172"/>
    </source>
</evidence>
<dbReference type="GO" id="GO:0006310">
    <property type="term" value="P:DNA recombination"/>
    <property type="evidence" value="ECO:0007669"/>
    <property type="project" value="UniProtKB-KW"/>
</dbReference>